<sequence length="143" mass="16131">MKGAINSLNNRGAMVELVDTPVLGTGLLRGEGSSPFRPTKDDYDGVYDISYSSTIEKKKGVVNNKKGNFGSLRKNHTFHLNNTSANNSLSTRCFLKLISSTPVWWSSRRFTISTRRRTPVLVSTKEMFSQCPQKLIKHHYSYN</sequence>
<reference evidence="1 2" key="1">
    <citation type="journal article" date="2013" name="PLoS Genet.">
        <title>Expanding the Marine Virosphere Using Metagenomics.</title>
        <authorList>
            <person name="Mizuno C.M."/>
            <person name="Rodriguez-Valera F."/>
            <person name="Kimes N.E."/>
            <person name="Ghai R."/>
        </authorList>
    </citation>
    <scope>NUCLEOTIDE SEQUENCE [LARGE SCALE GENOMIC DNA]</scope>
    <source>
        <strain evidence="1">UvMED-CGR-U-MedDCM-OCT-S30-C28</strain>
    </source>
</reference>
<dbReference type="Proteomes" id="UP000505267">
    <property type="component" value="Segment"/>
</dbReference>
<dbReference type="RefSeq" id="YP_009777789.1">
    <property type="nucleotide sequence ID" value="NC_047703.1"/>
</dbReference>
<protein>
    <submittedName>
        <fullName evidence="1">Uncharacterized protein</fullName>
    </submittedName>
</protein>
<evidence type="ECO:0000313" key="1">
    <source>
        <dbReference type="EMBL" id="BAQ94247.1"/>
    </source>
</evidence>
<dbReference type="GeneID" id="55412546"/>
<dbReference type="KEGG" id="vg:55412546"/>
<name>A0A6S4PCV6_9CAUD</name>
<dbReference type="EMBL" id="AP013543">
    <property type="protein sequence ID" value="BAQ94247.1"/>
    <property type="molecule type" value="Genomic_DNA"/>
</dbReference>
<evidence type="ECO:0000313" key="2">
    <source>
        <dbReference type="Proteomes" id="UP000505267"/>
    </source>
</evidence>
<keyword evidence="2" id="KW-1185">Reference proteome</keyword>
<organism evidence="1 2">
    <name type="scientific">uncultured phage_MedDCM-OCT-S30-C28</name>
    <dbReference type="NCBI Taxonomy" id="2741076"/>
    <lineage>
        <taxon>Viruses</taxon>
        <taxon>Duplodnaviria</taxon>
        <taxon>Heunggongvirae</taxon>
        <taxon>Uroviricota</taxon>
        <taxon>Caudoviricetes</taxon>
        <taxon>Autographivirales</taxon>
        <taxon>Fussvirus</taxon>
        <taxon>Fussvirus S30C28</taxon>
    </lineage>
</organism>
<proteinExistence type="predicted"/>
<accession>A0A6S4PCV6</accession>